<dbReference type="SUPFAM" id="SSF47240">
    <property type="entry name" value="Ferritin-like"/>
    <property type="match status" value="1"/>
</dbReference>
<gene>
    <name evidence="1" type="ORF">Q2T52_19280</name>
</gene>
<proteinExistence type="predicted"/>
<dbReference type="InterPro" id="IPR009078">
    <property type="entry name" value="Ferritin-like_SF"/>
</dbReference>
<comment type="caution">
    <text evidence="1">The sequence shown here is derived from an EMBL/GenBank/DDBJ whole genome shotgun (WGS) entry which is preliminary data.</text>
</comment>
<evidence type="ECO:0000313" key="1">
    <source>
        <dbReference type="EMBL" id="MDO1584233.1"/>
    </source>
</evidence>
<reference evidence="1" key="2">
    <citation type="submission" date="2023-07" db="EMBL/GenBank/DDBJ databases">
        <authorList>
            <person name="Sun H."/>
        </authorList>
    </citation>
    <scope>NUCLEOTIDE SEQUENCE</scope>
    <source>
        <strain evidence="1">05753</strain>
    </source>
</reference>
<protein>
    <submittedName>
        <fullName evidence="1">DUF892 family protein</fullName>
    </submittedName>
</protein>
<name>A0ABT8T0R5_9HYPH</name>
<keyword evidence="2" id="KW-1185">Reference proteome</keyword>
<sequence>MTHMQDHFLIWLRDAHAMENQAIAMIRAQIKRIENYPDFRARLERHLAETEDQAARLKALLDRYPGGASTVKDLAARIAATTQGVGGLLAGDEIIKAAKATYAFEHAEIAHYRVLAAAADELGDTEAKTVFEEIMEQERAMADWLDHHLDILTRIYLMRDERDLQAKR</sequence>
<accession>A0ABT8T0R5</accession>
<dbReference type="Proteomes" id="UP001169006">
    <property type="component" value="Unassembled WGS sequence"/>
</dbReference>
<dbReference type="Gene3D" id="1.20.1260.10">
    <property type="match status" value="1"/>
</dbReference>
<dbReference type="RefSeq" id="WP_302078459.1">
    <property type="nucleotide sequence ID" value="NZ_JAUKWQ010000007.1"/>
</dbReference>
<organism evidence="1 2">
    <name type="scientific">Rhizobium oryzicola</name>
    <dbReference type="NCBI Taxonomy" id="1232668"/>
    <lineage>
        <taxon>Bacteria</taxon>
        <taxon>Pseudomonadati</taxon>
        <taxon>Pseudomonadota</taxon>
        <taxon>Alphaproteobacteria</taxon>
        <taxon>Hyphomicrobiales</taxon>
        <taxon>Rhizobiaceae</taxon>
        <taxon>Rhizobium/Agrobacterium group</taxon>
        <taxon>Rhizobium</taxon>
    </lineage>
</organism>
<dbReference type="InterPro" id="IPR012347">
    <property type="entry name" value="Ferritin-like"/>
</dbReference>
<dbReference type="EMBL" id="JAUKWQ010000007">
    <property type="protein sequence ID" value="MDO1584233.1"/>
    <property type="molecule type" value="Genomic_DNA"/>
</dbReference>
<evidence type="ECO:0000313" key="2">
    <source>
        <dbReference type="Proteomes" id="UP001169006"/>
    </source>
</evidence>
<dbReference type="Pfam" id="PF05974">
    <property type="entry name" value="DUF892"/>
    <property type="match status" value="1"/>
</dbReference>
<reference evidence="1" key="1">
    <citation type="journal article" date="2015" name="Int. J. Syst. Evol. Microbiol.">
        <title>Rhizobium oryzicola sp. nov., potential plant-growth-promoting endophytic bacteria isolated from rice roots.</title>
        <authorList>
            <person name="Zhang X.X."/>
            <person name="Gao J.S."/>
            <person name="Cao Y.H."/>
            <person name="Sheirdil R.A."/>
            <person name="Wang X.C."/>
            <person name="Zhang L."/>
        </authorList>
    </citation>
    <scope>NUCLEOTIDE SEQUENCE</scope>
    <source>
        <strain evidence="1">05753</strain>
    </source>
</reference>
<dbReference type="InterPro" id="IPR010287">
    <property type="entry name" value="DUF892_YciF-like"/>
</dbReference>